<dbReference type="STRING" id="133383.A0A1R0H4Z3"/>
<dbReference type="EMBL" id="LSSL01000567">
    <property type="protein sequence ID" value="OLY84239.1"/>
    <property type="molecule type" value="Genomic_DNA"/>
</dbReference>
<dbReference type="GO" id="GO:0005524">
    <property type="term" value="F:ATP binding"/>
    <property type="evidence" value="ECO:0007669"/>
    <property type="project" value="UniProtKB-KW"/>
</dbReference>
<keyword evidence="2" id="KW-0067">ATP-binding</keyword>
<feature type="non-terminal residue" evidence="3">
    <location>
        <position position="1"/>
    </location>
</feature>
<evidence type="ECO:0000256" key="2">
    <source>
        <dbReference type="ARBA" id="ARBA00022840"/>
    </source>
</evidence>
<proteinExistence type="predicted"/>
<sequence>YLKEKQKTDESFLPDGWFMTGDISQFNADGTISIIDRKKNIFKLSQGEYVAPEKIENILSKHHLIMQSFVHGDSFRDKLVAVIVPDPASFLPWASNLLGHPSPAPTLQELCHNSIINAKFLKIVQDAGRAAKLAGFEIPRAVYLEPHEFDIDSNELLTPTLKLKRSEATKYYANTIQSLYKSLESH</sequence>
<evidence type="ECO:0000313" key="3">
    <source>
        <dbReference type="EMBL" id="OLY84239.1"/>
    </source>
</evidence>
<keyword evidence="1" id="KW-0547">Nucleotide-binding</keyword>
<gene>
    <name evidence="3" type="ORF">AYI68_g1603</name>
</gene>
<comment type="caution">
    <text evidence="3">The sequence shown here is derived from an EMBL/GenBank/DDBJ whole genome shotgun (WGS) entry which is preliminary data.</text>
</comment>
<dbReference type="Proteomes" id="UP000187455">
    <property type="component" value="Unassembled WGS sequence"/>
</dbReference>
<dbReference type="GO" id="GO:0004467">
    <property type="term" value="F:long-chain fatty acid-CoA ligase activity"/>
    <property type="evidence" value="ECO:0007669"/>
    <property type="project" value="TreeGrafter"/>
</dbReference>
<evidence type="ECO:0000256" key="1">
    <source>
        <dbReference type="ARBA" id="ARBA00022741"/>
    </source>
</evidence>
<keyword evidence="3" id="KW-0436">Ligase</keyword>
<dbReference type="SUPFAM" id="SSF56801">
    <property type="entry name" value="Acetyl-CoA synthetase-like"/>
    <property type="match status" value="1"/>
</dbReference>
<accession>A0A1R0H4Z3</accession>
<dbReference type="GO" id="GO:0005783">
    <property type="term" value="C:endoplasmic reticulum"/>
    <property type="evidence" value="ECO:0007669"/>
    <property type="project" value="TreeGrafter"/>
</dbReference>
<organism evidence="3 4">
    <name type="scientific">Smittium mucronatum</name>
    <dbReference type="NCBI Taxonomy" id="133383"/>
    <lineage>
        <taxon>Eukaryota</taxon>
        <taxon>Fungi</taxon>
        <taxon>Fungi incertae sedis</taxon>
        <taxon>Zoopagomycota</taxon>
        <taxon>Kickxellomycotina</taxon>
        <taxon>Harpellomycetes</taxon>
        <taxon>Harpellales</taxon>
        <taxon>Legeriomycetaceae</taxon>
        <taxon>Smittium</taxon>
    </lineage>
</organism>
<keyword evidence="4" id="KW-1185">Reference proteome</keyword>
<dbReference type="OrthoDB" id="1700726at2759"/>
<name>A0A1R0H4Z3_9FUNG</name>
<protein>
    <submittedName>
        <fullName evidence="3">Long-chain-fatty-acid-CoA ligase 5</fullName>
    </submittedName>
</protein>
<dbReference type="PANTHER" id="PTHR43272">
    <property type="entry name" value="LONG-CHAIN-FATTY-ACID--COA LIGASE"/>
    <property type="match status" value="1"/>
</dbReference>
<dbReference type="Gene3D" id="2.30.38.10">
    <property type="entry name" value="Luciferase, Domain 3"/>
    <property type="match status" value="1"/>
</dbReference>
<reference evidence="3 4" key="1">
    <citation type="journal article" date="2016" name="Mol. Biol. Evol.">
        <title>Genome-Wide Survey of Gut Fungi (Harpellales) Reveals the First Horizontally Transferred Ubiquitin Gene from a Mosquito Host.</title>
        <authorList>
            <person name="Wang Y."/>
            <person name="White M.M."/>
            <person name="Kvist S."/>
            <person name="Moncalvo J.M."/>
        </authorList>
    </citation>
    <scope>NUCLEOTIDE SEQUENCE [LARGE SCALE GENOMIC DNA]</scope>
    <source>
        <strain evidence="3 4">ALG-7-W6</strain>
    </source>
</reference>
<dbReference type="AlphaFoldDB" id="A0A1R0H4Z3"/>
<dbReference type="GO" id="GO:0016020">
    <property type="term" value="C:membrane"/>
    <property type="evidence" value="ECO:0007669"/>
    <property type="project" value="TreeGrafter"/>
</dbReference>
<dbReference type="PANTHER" id="PTHR43272:SF33">
    <property type="entry name" value="AMP-BINDING DOMAIN-CONTAINING PROTEIN-RELATED"/>
    <property type="match status" value="1"/>
</dbReference>
<evidence type="ECO:0000313" key="4">
    <source>
        <dbReference type="Proteomes" id="UP000187455"/>
    </source>
</evidence>